<dbReference type="CDD" id="cd00090">
    <property type="entry name" value="HTH_ARSR"/>
    <property type="match status" value="1"/>
</dbReference>
<dbReference type="PROSITE" id="PS50987">
    <property type="entry name" value="HTH_ARSR_2"/>
    <property type="match status" value="1"/>
</dbReference>
<accession>A0AB39BBN9</accession>
<dbReference type="Pfam" id="PF01451">
    <property type="entry name" value="LMWPc"/>
    <property type="match status" value="1"/>
</dbReference>
<organism evidence="3">
    <name type="scientific">Herbiconiux sp. A18JL235</name>
    <dbReference type="NCBI Taxonomy" id="3152363"/>
    <lineage>
        <taxon>Bacteria</taxon>
        <taxon>Bacillati</taxon>
        <taxon>Actinomycetota</taxon>
        <taxon>Actinomycetes</taxon>
        <taxon>Micrococcales</taxon>
        <taxon>Microbacteriaceae</taxon>
        <taxon>Herbiconiux</taxon>
    </lineage>
</organism>
<dbReference type="PANTHER" id="PTHR43428">
    <property type="entry name" value="ARSENATE REDUCTASE"/>
    <property type="match status" value="1"/>
</dbReference>
<reference evidence="3" key="1">
    <citation type="submission" date="2024-05" db="EMBL/GenBank/DDBJ databases">
        <title>Herbiconiux sp. A18JL235.</title>
        <authorList>
            <person name="Zhang G."/>
        </authorList>
    </citation>
    <scope>NUCLEOTIDE SEQUENCE</scope>
    <source>
        <strain evidence="3">A18JL235</strain>
    </source>
</reference>
<dbReference type="EMBL" id="CP162511">
    <property type="protein sequence ID" value="XDI03803.1"/>
    <property type="molecule type" value="Genomic_DNA"/>
</dbReference>
<dbReference type="PANTHER" id="PTHR43428:SF1">
    <property type="entry name" value="ARSENATE REDUCTASE"/>
    <property type="match status" value="1"/>
</dbReference>
<dbReference type="InterPro" id="IPR036390">
    <property type="entry name" value="WH_DNA-bd_sf"/>
</dbReference>
<dbReference type="GO" id="GO:0003700">
    <property type="term" value="F:DNA-binding transcription factor activity"/>
    <property type="evidence" value="ECO:0007669"/>
    <property type="project" value="InterPro"/>
</dbReference>
<dbReference type="InterPro" id="IPR023485">
    <property type="entry name" value="Ptyr_pPase"/>
</dbReference>
<evidence type="ECO:0000259" key="2">
    <source>
        <dbReference type="PROSITE" id="PS50987"/>
    </source>
</evidence>
<gene>
    <name evidence="3" type="ORF">ABFY20_10605</name>
</gene>
<dbReference type="SMART" id="SM00226">
    <property type="entry name" value="LMWPc"/>
    <property type="match status" value="1"/>
</dbReference>
<keyword evidence="1" id="KW-0059">Arsenical resistance</keyword>
<dbReference type="Pfam" id="PF12840">
    <property type="entry name" value="HTH_20"/>
    <property type="match status" value="1"/>
</dbReference>
<dbReference type="InterPro" id="IPR036388">
    <property type="entry name" value="WH-like_DNA-bd_sf"/>
</dbReference>
<dbReference type="InterPro" id="IPR001845">
    <property type="entry name" value="HTH_ArsR_DNA-bd_dom"/>
</dbReference>
<name>A0AB39BBN9_9MICO</name>
<evidence type="ECO:0000256" key="1">
    <source>
        <dbReference type="ARBA" id="ARBA00022849"/>
    </source>
</evidence>
<protein>
    <submittedName>
        <fullName evidence="3">Helix-turn-helix domain-containing protein</fullName>
    </submittedName>
</protein>
<dbReference type="RefSeq" id="WP_368496220.1">
    <property type="nucleotide sequence ID" value="NZ_CP162511.1"/>
</dbReference>
<dbReference type="SUPFAM" id="SSF46785">
    <property type="entry name" value="Winged helix' DNA-binding domain"/>
    <property type="match status" value="1"/>
</dbReference>
<dbReference type="SUPFAM" id="SSF52788">
    <property type="entry name" value="Phosphotyrosine protein phosphatases I"/>
    <property type="match status" value="1"/>
</dbReference>
<evidence type="ECO:0000313" key="3">
    <source>
        <dbReference type="EMBL" id="XDI03803.1"/>
    </source>
</evidence>
<dbReference type="Gene3D" id="3.40.50.2300">
    <property type="match status" value="1"/>
</dbReference>
<dbReference type="GO" id="GO:0046685">
    <property type="term" value="P:response to arsenic-containing substance"/>
    <property type="evidence" value="ECO:0007669"/>
    <property type="project" value="UniProtKB-KW"/>
</dbReference>
<feature type="domain" description="HTH arsR-type" evidence="2">
    <location>
        <begin position="1"/>
        <end position="94"/>
    </location>
</feature>
<sequence>MPAELKRRAAVFAALAEPNRLRIVDLLTLGDLSSSEIELLLKLRSNLVAHHLKVLEKATIVSRIRSEFDRRRSYITLHPEVFDTLMPSDLDAPSRVVFVCTANSARSQLAEAIWRNTSPIPAISAGVLPSEAVNPGALAVAERHGLRIDGNKRPQHVDEVLDPHDFVVTVCDSAHEQLVGRDDLHWSIPDPAAVGTAAAFDSAFATIARRVRSLSARIRPLSERSVAAAR</sequence>
<dbReference type="InterPro" id="IPR011991">
    <property type="entry name" value="ArsR-like_HTH"/>
</dbReference>
<dbReference type="PRINTS" id="PR00778">
    <property type="entry name" value="HTHARSR"/>
</dbReference>
<proteinExistence type="predicted"/>
<dbReference type="Gene3D" id="1.10.10.10">
    <property type="entry name" value="Winged helix-like DNA-binding domain superfamily/Winged helix DNA-binding domain"/>
    <property type="match status" value="1"/>
</dbReference>
<dbReference type="SMART" id="SM00418">
    <property type="entry name" value="HTH_ARSR"/>
    <property type="match status" value="1"/>
</dbReference>
<dbReference type="InterPro" id="IPR036196">
    <property type="entry name" value="Ptyr_pPase_sf"/>
</dbReference>
<dbReference type="AlphaFoldDB" id="A0AB39BBN9"/>